<comment type="caution">
    <text evidence="1">The sequence shown here is derived from an EMBL/GenBank/DDBJ whole genome shotgun (WGS) entry which is preliminary data.</text>
</comment>
<dbReference type="Proteomes" id="UP000093197">
    <property type="component" value="Unassembled WGS sequence"/>
</dbReference>
<reference evidence="1 2" key="1">
    <citation type="journal article" date="2016" name="PLoS ONE">
        <title>Genomic Diversity of Enterotoxigenic Strains of Bacteroides fragilis.</title>
        <authorList>
            <person name="Pierce J.V."/>
            <person name="Bernstein H.D."/>
        </authorList>
    </citation>
    <scope>NUCLEOTIDE SEQUENCE [LARGE SCALE GENOMIC DNA]</scope>
    <source>
        <strain evidence="1 2">20793-3</strain>
    </source>
</reference>
<dbReference type="EMBL" id="LIDT01000044">
    <property type="protein sequence ID" value="OCR27488.1"/>
    <property type="molecule type" value="Genomic_DNA"/>
</dbReference>
<sequence length="37" mass="4323">MLYSLFKCDWKIFTGYPEPDNGNVAETFLFIYKSNGL</sequence>
<gene>
    <name evidence="1" type="ORF">AC094_42600</name>
</gene>
<organism evidence="1 2">
    <name type="scientific">Bacteroides fragilis</name>
    <dbReference type="NCBI Taxonomy" id="817"/>
    <lineage>
        <taxon>Bacteria</taxon>
        <taxon>Pseudomonadati</taxon>
        <taxon>Bacteroidota</taxon>
        <taxon>Bacteroidia</taxon>
        <taxon>Bacteroidales</taxon>
        <taxon>Bacteroidaceae</taxon>
        <taxon>Bacteroides</taxon>
    </lineage>
</organism>
<proteinExistence type="predicted"/>
<evidence type="ECO:0000313" key="1">
    <source>
        <dbReference type="EMBL" id="OCR27488.1"/>
    </source>
</evidence>
<dbReference type="AlphaFoldDB" id="A0A853PPD2"/>
<evidence type="ECO:0000313" key="2">
    <source>
        <dbReference type="Proteomes" id="UP000093197"/>
    </source>
</evidence>
<protein>
    <submittedName>
        <fullName evidence="1">Uncharacterized protein</fullName>
    </submittedName>
</protein>
<accession>A0A853PPD2</accession>
<name>A0A853PPD2_BACFG</name>